<keyword evidence="7" id="KW-0862">Zinc</keyword>
<keyword evidence="8" id="KW-0460">Magnesium</keyword>
<dbReference type="PROSITE" id="PS00123">
    <property type="entry name" value="ALKALINE_PHOSPHATASE"/>
    <property type="match status" value="1"/>
</dbReference>
<evidence type="ECO:0000256" key="5">
    <source>
        <dbReference type="ARBA" id="ARBA00022723"/>
    </source>
</evidence>
<dbReference type="InterPro" id="IPR001952">
    <property type="entry name" value="Alkaline_phosphatase"/>
</dbReference>
<dbReference type="CDD" id="cd16012">
    <property type="entry name" value="ALP"/>
    <property type="match status" value="1"/>
</dbReference>
<name>A0ABY9R191_9BACT</name>
<evidence type="ECO:0000256" key="9">
    <source>
        <dbReference type="RuleBase" id="RU003946"/>
    </source>
</evidence>
<keyword evidence="5" id="KW-0479">Metal-binding</keyword>
<dbReference type="PRINTS" id="PR00113">
    <property type="entry name" value="ALKPHPHTASE"/>
</dbReference>
<organism evidence="11 12">
    <name type="scientific">Nitratidesulfovibrio liaohensis</name>
    <dbReference type="NCBI Taxonomy" id="2604158"/>
    <lineage>
        <taxon>Bacteria</taxon>
        <taxon>Pseudomonadati</taxon>
        <taxon>Thermodesulfobacteriota</taxon>
        <taxon>Desulfovibrionia</taxon>
        <taxon>Desulfovibrionales</taxon>
        <taxon>Desulfovibrionaceae</taxon>
        <taxon>Nitratidesulfovibrio</taxon>
    </lineage>
</organism>
<evidence type="ECO:0000256" key="10">
    <source>
        <dbReference type="SAM" id="SignalP"/>
    </source>
</evidence>
<evidence type="ECO:0000256" key="2">
    <source>
        <dbReference type="ARBA" id="ARBA00001947"/>
    </source>
</evidence>
<dbReference type="PANTHER" id="PTHR11596">
    <property type="entry name" value="ALKALINE PHOSPHATASE"/>
    <property type="match status" value="1"/>
</dbReference>
<comment type="cofactor">
    <cofactor evidence="1">
        <name>Mg(2+)</name>
        <dbReference type="ChEBI" id="CHEBI:18420"/>
    </cofactor>
</comment>
<evidence type="ECO:0000256" key="4">
    <source>
        <dbReference type="ARBA" id="ARBA00022553"/>
    </source>
</evidence>
<keyword evidence="12" id="KW-1185">Reference proteome</keyword>
<evidence type="ECO:0000256" key="8">
    <source>
        <dbReference type="ARBA" id="ARBA00022842"/>
    </source>
</evidence>
<comment type="cofactor">
    <cofactor evidence="2">
        <name>Zn(2+)</name>
        <dbReference type="ChEBI" id="CHEBI:29105"/>
    </cofactor>
</comment>
<keyword evidence="10" id="KW-0732">Signal</keyword>
<dbReference type="RefSeq" id="WP_309541382.1">
    <property type="nucleotide sequence ID" value="NZ_CP133659.1"/>
</dbReference>
<accession>A0ABY9R191</accession>
<dbReference type="Pfam" id="PF00245">
    <property type="entry name" value="Alk_phosphatase"/>
    <property type="match status" value="1"/>
</dbReference>
<evidence type="ECO:0000313" key="12">
    <source>
        <dbReference type="Proteomes" id="UP001180616"/>
    </source>
</evidence>
<keyword evidence="6" id="KW-0378">Hydrolase</keyword>
<proteinExistence type="inferred from homology"/>
<evidence type="ECO:0000256" key="3">
    <source>
        <dbReference type="ARBA" id="ARBA00005984"/>
    </source>
</evidence>
<dbReference type="PANTHER" id="PTHR11596:SF5">
    <property type="entry name" value="ALKALINE PHOSPHATASE"/>
    <property type="match status" value="1"/>
</dbReference>
<dbReference type="SUPFAM" id="SSF53649">
    <property type="entry name" value="Alkaline phosphatase-like"/>
    <property type="match status" value="1"/>
</dbReference>
<feature type="signal peptide" evidence="10">
    <location>
        <begin position="1"/>
        <end position="30"/>
    </location>
</feature>
<evidence type="ECO:0000256" key="6">
    <source>
        <dbReference type="ARBA" id="ARBA00022801"/>
    </source>
</evidence>
<keyword evidence="4" id="KW-0597">Phosphoprotein</keyword>
<dbReference type="SMART" id="SM00098">
    <property type="entry name" value="alkPPc"/>
    <property type="match status" value="1"/>
</dbReference>
<dbReference type="Gene3D" id="1.10.60.40">
    <property type="match status" value="1"/>
</dbReference>
<dbReference type="Gene3D" id="3.40.720.10">
    <property type="entry name" value="Alkaline Phosphatase, subunit A"/>
    <property type="match status" value="1"/>
</dbReference>
<evidence type="ECO:0000256" key="1">
    <source>
        <dbReference type="ARBA" id="ARBA00001946"/>
    </source>
</evidence>
<sequence>MNCSRWHHAARAAIALFAILLCCTMGVAHAKQAAQAKYVILLIGDGMGMAQRNAAELYLAAQKGDTTPGIVKLNMSQLPVQGATTTYSIDSLITDSAAAGTAMACGVKTTNRGLGVDGKNVPVTSIAEMARDKGMKVGIVSTVSLDHATPGAFYAHQPSRKNYYEIGLELAASRMDYFAGGGFLDPAGKKSKLEGEKRNVLDAIRAGGFRYVNDATEFRALKPGKERVVFVNPRLQDEQAMSYAMDAAPGDVTLAEMTRKGLELLDNPKGFFLMVEGGKVDWACHANDAVSSITDVLAFDAAVAEAMQFQRKHPADTLVIVTGDHETGGMSIGFAGTKYDSYHTRLKHQKISYVAFDQKFAAFRKANPQGKFEDVLPMVKENFGLSVLSDAELAALPKEGDAAGMVLKPHEVAELRAAFERSMQGGEAKNQSEQDYLLYGEYEPFTVTITHLLNQKSGISWTTYSHTGVPVLTSAGGVGAERFGGFYDNTDIFARMAETMGLKVGVKPAAKADAGGAVTGPVMGQHGGQSVSLPVGQPAQAVAAN</sequence>
<protein>
    <submittedName>
        <fullName evidence="11">Alkaline phosphatase</fullName>
    </submittedName>
</protein>
<comment type="similarity">
    <text evidence="3 9">Belongs to the alkaline phosphatase family.</text>
</comment>
<feature type="chain" id="PRO_5047077628" evidence="10">
    <location>
        <begin position="31"/>
        <end position="545"/>
    </location>
</feature>
<dbReference type="InterPro" id="IPR018299">
    <property type="entry name" value="Alkaline_phosphatase_AS"/>
</dbReference>
<dbReference type="EMBL" id="CP133659">
    <property type="protein sequence ID" value="WMW65372.1"/>
    <property type="molecule type" value="Genomic_DNA"/>
</dbReference>
<dbReference type="Proteomes" id="UP001180616">
    <property type="component" value="Chromosome"/>
</dbReference>
<reference evidence="11" key="1">
    <citation type="submission" date="2023-09" db="EMBL/GenBank/DDBJ databases">
        <authorList>
            <consortium name="CW5 consortium"/>
            <person name="Lu C.-W."/>
        </authorList>
    </citation>
    <scope>NUCLEOTIDE SEQUENCE</scope>
    <source>
        <strain evidence="11">KPS</strain>
    </source>
</reference>
<evidence type="ECO:0000256" key="7">
    <source>
        <dbReference type="ARBA" id="ARBA00022833"/>
    </source>
</evidence>
<evidence type="ECO:0000313" key="11">
    <source>
        <dbReference type="EMBL" id="WMW65372.1"/>
    </source>
</evidence>
<gene>
    <name evidence="11" type="ORF">KPS_003496</name>
</gene>
<dbReference type="InterPro" id="IPR017850">
    <property type="entry name" value="Alkaline_phosphatase_core_sf"/>
</dbReference>